<dbReference type="EMBL" id="UOED01000030">
    <property type="protein sequence ID" value="VAV87988.1"/>
    <property type="molecule type" value="Genomic_DNA"/>
</dbReference>
<name>A0A3B0RID9_9ZZZZ</name>
<dbReference type="SUPFAM" id="SSF141371">
    <property type="entry name" value="PilZ domain-like"/>
    <property type="match status" value="1"/>
</dbReference>
<evidence type="ECO:0000259" key="1">
    <source>
        <dbReference type="Pfam" id="PF07238"/>
    </source>
</evidence>
<gene>
    <name evidence="2" type="ORF">MNBD_ALPHA02-1179</name>
</gene>
<protein>
    <recommendedName>
        <fullName evidence="1">PilZ domain-containing protein</fullName>
    </recommendedName>
</protein>
<dbReference type="GO" id="GO:0035438">
    <property type="term" value="F:cyclic-di-GMP binding"/>
    <property type="evidence" value="ECO:0007669"/>
    <property type="project" value="InterPro"/>
</dbReference>
<reference evidence="2" key="1">
    <citation type="submission" date="2018-06" db="EMBL/GenBank/DDBJ databases">
        <authorList>
            <person name="Zhirakovskaya E."/>
        </authorList>
    </citation>
    <scope>NUCLEOTIDE SEQUENCE</scope>
</reference>
<dbReference type="AlphaFoldDB" id="A0A3B0RID9"/>
<accession>A0A3B0RID9</accession>
<sequence>MIYDSKASQGVRSVLSTMRKHNRRTVIQTATLNVGDFKFPCTAYDISLGGIRLKVDMPIEQGTNVLIQLKNKLKQTARVIWSADGFMGLSFEDNPEAVRAGLGSLANGLS</sequence>
<dbReference type="InterPro" id="IPR009875">
    <property type="entry name" value="PilZ_domain"/>
</dbReference>
<feature type="domain" description="PilZ" evidence="1">
    <location>
        <begin position="19"/>
        <end position="104"/>
    </location>
</feature>
<organism evidence="2">
    <name type="scientific">hydrothermal vent metagenome</name>
    <dbReference type="NCBI Taxonomy" id="652676"/>
    <lineage>
        <taxon>unclassified sequences</taxon>
        <taxon>metagenomes</taxon>
        <taxon>ecological metagenomes</taxon>
    </lineage>
</organism>
<dbReference type="Pfam" id="PF07238">
    <property type="entry name" value="PilZ"/>
    <property type="match status" value="1"/>
</dbReference>
<evidence type="ECO:0000313" key="2">
    <source>
        <dbReference type="EMBL" id="VAV87988.1"/>
    </source>
</evidence>
<proteinExistence type="predicted"/>
<dbReference type="Gene3D" id="2.40.10.220">
    <property type="entry name" value="predicted glycosyltransferase like domains"/>
    <property type="match status" value="1"/>
</dbReference>